<keyword evidence="1" id="KW-0175">Coiled coil</keyword>
<evidence type="ECO:0000313" key="2">
    <source>
        <dbReference type="EMBL" id="VAW51737.1"/>
    </source>
</evidence>
<evidence type="ECO:0008006" key="3">
    <source>
        <dbReference type="Google" id="ProtNLM"/>
    </source>
</evidence>
<accession>A0A3B0WMC3</accession>
<reference evidence="2" key="1">
    <citation type="submission" date="2018-06" db="EMBL/GenBank/DDBJ databases">
        <authorList>
            <person name="Zhirakovskaya E."/>
        </authorList>
    </citation>
    <scope>NUCLEOTIDE SEQUENCE</scope>
</reference>
<feature type="coiled-coil region" evidence="1">
    <location>
        <begin position="126"/>
        <end position="153"/>
    </location>
</feature>
<organism evidence="2">
    <name type="scientific">hydrothermal vent metagenome</name>
    <dbReference type="NCBI Taxonomy" id="652676"/>
    <lineage>
        <taxon>unclassified sequences</taxon>
        <taxon>metagenomes</taxon>
        <taxon>ecological metagenomes</taxon>
    </lineage>
</organism>
<dbReference type="InterPro" id="IPR012434">
    <property type="entry name" value="DUF1631"/>
</dbReference>
<name>A0A3B0WMC3_9ZZZZ</name>
<sequence>MPANQQAQPQNMDSTKYSKIVDKVFSCVNDHLMILISQMLNSADNKLFDLAEQATSDEEQMKYMDCTRIFRTEKNDISQHFFVNLNTSLTPASTAVGDNDFSELSLVNQDEMEEMVAITTMHAKAMNLYGEEVSNLEARLEYLELKCDDSIDKEALDPKHICEVFQKTIENIEIDIEVKLVFYKLFDQEVCSKLGVMYKTLNKIFVDNDIMPEIILKTTKQEEVEHEEDEVSTQVASYYDPAVNKSTDFVPRSKEDFSHIVNEFMNGEMTISGDELKLPESFSRKPTQQDLDGKNCYERKEVLKALSAIQRKITSLHKNGEEIFSTEQIKQELISDISKQHGGIVDKQVNLLDERSIDFVGMMFGAISDDDTVSEIMTNLIYQLQIPVMKVAMLDRTLFEEEAHPARSTVDLLTTAGKGINVKKDRLYDELEDIVDSILEKFDIDIVTFEKAANDLRNIINKEEKLTTETERQQQKEILQKHARNIVITQIKMVSCEKTIPGNVRPLVLKHWSTLMLNRYIRHGRDSSQWIQSVLLLKLLLKCLQPIKYQSQLNMVKNNYVALLEAVNDELYETQQDKSDITGQIEALRSQFLEIIKSNNLKIVDTDDNVISAEELIASSAEATEEELNTIKEQTDIAKNKIAQLSSSTRPGVWYEIYNGEDKPVRRLKLSVILTDAAQLIFVDRKGIKVIEKDAEEFAQELDEKRSSRSFYI</sequence>
<dbReference type="AlphaFoldDB" id="A0A3B0WMC3"/>
<gene>
    <name evidence="2" type="ORF">MNBD_GAMMA05-50</name>
</gene>
<evidence type="ECO:0000256" key="1">
    <source>
        <dbReference type="SAM" id="Coils"/>
    </source>
</evidence>
<proteinExistence type="predicted"/>
<feature type="coiled-coil region" evidence="1">
    <location>
        <begin position="449"/>
        <end position="476"/>
    </location>
</feature>
<dbReference type="EMBL" id="UOFE01000022">
    <property type="protein sequence ID" value="VAW51737.1"/>
    <property type="molecule type" value="Genomic_DNA"/>
</dbReference>
<dbReference type="Pfam" id="PF07793">
    <property type="entry name" value="DUF1631"/>
    <property type="match status" value="1"/>
</dbReference>
<protein>
    <recommendedName>
        <fullName evidence="3">Thymidine phosphorylase</fullName>
    </recommendedName>
</protein>